<dbReference type="InterPro" id="IPR004772">
    <property type="entry name" value="TrkH"/>
</dbReference>
<evidence type="ECO:0000256" key="6">
    <source>
        <dbReference type="ARBA" id="ARBA00022958"/>
    </source>
</evidence>
<protein>
    <submittedName>
        <fullName evidence="11">KtrAB potassium uptake system, integral membrane component KtrB</fullName>
    </submittedName>
</protein>
<evidence type="ECO:0000256" key="10">
    <source>
        <dbReference type="SAM" id="Phobius"/>
    </source>
</evidence>
<keyword evidence="2" id="KW-0813">Transport</keyword>
<sequence>MKNEYTSRKLSPHQLLVFGFTGMILLGTALLMLPYSTTQGITVTDALFTSTSAVCVTGLIVKNTLLDFTPFGKGVILLLIQIGGLGYMSMATFLALLIGRKIGLSERILIKESLNIGTLEGIIRFMKGMLLFVFLAEGTGAILLTLRFLKDFPLKESVFQGIFHSVSAFNNAGFSLFQDSLIRFRGDIVVNLIIMSLIVLGGIGFLVVDDLYGWVKKRQKKLMLHTLIVLTSTAFLIIVGAFLFYFIERNYFFAHSGLSRLETVTTSMFASVTARTAGFNTIDYSVLQPATIFLTIILMLIGASPGSTGGGIKTTTVTVVIMNLWCTIKGRKDTVMFKRRVPEALISRSFVVLALAVIFINIITLVIIDIEHTGFQQTMFEVVSAFGTVGLSTGDGGARSFCATFSDLSKIIIIFTMLAGRLGPLTLFMALIGQREERIRYPEGRIMIG</sequence>
<evidence type="ECO:0000313" key="11">
    <source>
        <dbReference type="EMBL" id="VAX34611.1"/>
    </source>
</evidence>
<evidence type="ECO:0000256" key="2">
    <source>
        <dbReference type="ARBA" id="ARBA00022448"/>
    </source>
</evidence>
<keyword evidence="3" id="KW-1003">Cell membrane</keyword>
<feature type="transmembrane region" description="Helical" evidence="10">
    <location>
        <begin position="286"/>
        <end position="304"/>
    </location>
</feature>
<dbReference type="EMBL" id="UOGI01000356">
    <property type="protein sequence ID" value="VAX34611.1"/>
    <property type="molecule type" value="Genomic_DNA"/>
</dbReference>
<feature type="transmembrane region" description="Helical" evidence="10">
    <location>
        <begin position="349"/>
        <end position="368"/>
    </location>
</feature>
<keyword evidence="8" id="KW-0406">Ion transport</keyword>
<evidence type="ECO:0000256" key="7">
    <source>
        <dbReference type="ARBA" id="ARBA00022989"/>
    </source>
</evidence>
<dbReference type="Pfam" id="PF02386">
    <property type="entry name" value="TrkH"/>
    <property type="match status" value="1"/>
</dbReference>
<feature type="transmembrane region" description="Helical" evidence="10">
    <location>
        <begin position="75"/>
        <end position="98"/>
    </location>
</feature>
<reference evidence="11" key="1">
    <citation type="submission" date="2018-06" db="EMBL/GenBank/DDBJ databases">
        <authorList>
            <person name="Zhirakovskaya E."/>
        </authorList>
    </citation>
    <scope>NUCLEOTIDE SEQUENCE</scope>
</reference>
<comment type="subcellular location">
    <subcellularLocation>
        <location evidence="1">Cell membrane</location>
        <topology evidence="1">Multi-pass membrane protein</topology>
    </subcellularLocation>
</comment>
<dbReference type="PANTHER" id="PTHR32024:SF1">
    <property type="entry name" value="KTR SYSTEM POTASSIUM UPTAKE PROTEIN B"/>
    <property type="match status" value="1"/>
</dbReference>
<proteinExistence type="predicted"/>
<organism evidence="11">
    <name type="scientific">hydrothermal vent metagenome</name>
    <dbReference type="NCBI Taxonomy" id="652676"/>
    <lineage>
        <taxon>unclassified sequences</taxon>
        <taxon>metagenomes</taxon>
        <taxon>ecological metagenomes</taxon>
    </lineage>
</organism>
<feature type="transmembrane region" description="Helical" evidence="10">
    <location>
        <begin position="129"/>
        <end position="149"/>
    </location>
</feature>
<feature type="transmembrane region" description="Helical" evidence="10">
    <location>
        <begin position="188"/>
        <end position="212"/>
    </location>
</feature>
<dbReference type="GO" id="GO:0005886">
    <property type="term" value="C:plasma membrane"/>
    <property type="evidence" value="ECO:0007669"/>
    <property type="project" value="UniProtKB-SubCell"/>
</dbReference>
<keyword evidence="6" id="KW-0630">Potassium</keyword>
<evidence type="ECO:0000256" key="4">
    <source>
        <dbReference type="ARBA" id="ARBA00022538"/>
    </source>
</evidence>
<name>A0A3B1D739_9ZZZZ</name>
<gene>
    <name evidence="11" type="ORF">MNBD_NITROSPIRAE03-845</name>
</gene>
<accession>A0A3B1D739</accession>
<evidence type="ECO:0000256" key="5">
    <source>
        <dbReference type="ARBA" id="ARBA00022692"/>
    </source>
</evidence>
<keyword evidence="9 10" id="KW-0472">Membrane</keyword>
<keyword evidence="5 10" id="KW-0812">Transmembrane</keyword>
<feature type="transmembrane region" description="Helical" evidence="10">
    <location>
        <begin position="15"/>
        <end position="35"/>
    </location>
</feature>
<keyword evidence="4" id="KW-0633">Potassium transport</keyword>
<dbReference type="NCBIfam" id="TIGR00933">
    <property type="entry name" value="2a38"/>
    <property type="match status" value="1"/>
</dbReference>
<dbReference type="AlphaFoldDB" id="A0A3B1D739"/>
<evidence type="ECO:0000256" key="1">
    <source>
        <dbReference type="ARBA" id="ARBA00004651"/>
    </source>
</evidence>
<evidence type="ECO:0000256" key="9">
    <source>
        <dbReference type="ARBA" id="ARBA00023136"/>
    </source>
</evidence>
<dbReference type="PANTHER" id="PTHR32024">
    <property type="entry name" value="TRK SYSTEM POTASSIUM UPTAKE PROTEIN TRKG-RELATED"/>
    <property type="match status" value="1"/>
</dbReference>
<evidence type="ECO:0000256" key="8">
    <source>
        <dbReference type="ARBA" id="ARBA00023065"/>
    </source>
</evidence>
<feature type="transmembrane region" description="Helical" evidence="10">
    <location>
        <begin position="224"/>
        <end position="247"/>
    </location>
</feature>
<feature type="transmembrane region" description="Helical" evidence="10">
    <location>
        <begin position="411"/>
        <end position="432"/>
    </location>
</feature>
<evidence type="ECO:0000256" key="3">
    <source>
        <dbReference type="ARBA" id="ARBA00022475"/>
    </source>
</evidence>
<dbReference type="InterPro" id="IPR003445">
    <property type="entry name" value="Cat_transpt"/>
</dbReference>
<keyword evidence="7 10" id="KW-1133">Transmembrane helix</keyword>
<dbReference type="GO" id="GO:0015379">
    <property type="term" value="F:potassium:chloride symporter activity"/>
    <property type="evidence" value="ECO:0007669"/>
    <property type="project" value="InterPro"/>
</dbReference>